<dbReference type="EMBL" id="CP108090">
    <property type="protein sequence ID" value="WUQ10028.1"/>
    <property type="molecule type" value="Genomic_DNA"/>
</dbReference>
<sequence length="70" mass="7783">MRKLTRHLTTTLDRAAQRFHLTPDTARHPQVIGSGIPLLDRPAVRPNPARSTTRTIDSGLTITHFSRGLS</sequence>
<evidence type="ECO:0000313" key="2">
    <source>
        <dbReference type="EMBL" id="WUQ10028.1"/>
    </source>
</evidence>
<evidence type="ECO:0000313" key="3">
    <source>
        <dbReference type="EMBL" id="WUQ17579.1"/>
    </source>
</evidence>
<organism evidence="3 4">
    <name type="scientific">Streptomyces virginiae</name>
    <name type="common">Streptomyces cinnamonensis</name>
    <dbReference type="NCBI Taxonomy" id="1961"/>
    <lineage>
        <taxon>Bacteria</taxon>
        <taxon>Bacillati</taxon>
        <taxon>Actinomycetota</taxon>
        <taxon>Actinomycetes</taxon>
        <taxon>Kitasatosporales</taxon>
        <taxon>Streptomycetaceae</taxon>
        <taxon>Streptomyces</taxon>
    </lineage>
</organism>
<dbReference type="EMBL" id="CP108090">
    <property type="protein sequence ID" value="WUQ17579.1"/>
    <property type="molecule type" value="Genomic_DNA"/>
</dbReference>
<feature type="region of interest" description="Disordered" evidence="1">
    <location>
        <begin position="32"/>
        <end position="54"/>
    </location>
</feature>
<evidence type="ECO:0000256" key="1">
    <source>
        <dbReference type="SAM" id="MobiDB-lite"/>
    </source>
</evidence>
<gene>
    <name evidence="2" type="ORF">OG517_00335</name>
    <name evidence="3" type="ORF">OG517_42835</name>
</gene>
<proteinExistence type="predicted"/>
<dbReference type="Proteomes" id="UP001432039">
    <property type="component" value="Chromosome"/>
</dbReference>
<dbReference type="RefSeq" id="WP_328959596.1">
    <property type="nucleotide sequence ID" value="NZ_CP108090.1"/>
</dbReference>
<reference evidence="3" key="1">
    <citation type="submission" date="2022-10" db="EMBL/GenBank/DDBJ databases">
        <title>The complete genomes of actinobacterial strains from the NBC collection.</title>
        <authorList>
            <person name="Joergensen T.S."/>
            <person name="Alvarez Arevalo M."/>
            <person name="Sterndorff E.B."/>
            <person name="Faurdal D."/>
            <person name="Vuksanovic O."/>
            <person name="Mourched A.-S."/>
            <person name="Charusanti P."/>
            <person name="Shaw S."/>
            <person name="Blin K."/>
            <person name="Weber T."/>
        </authorList>
    </citation>
    <scope>NUCLEOTIDE SEQUENCE</scope>
    <source>
        <strain evidence="3">NBC_00248</strain>
    </source>
</reference>
<protein>
    <recommendedName>
        <fullName evidence="5">Transposase</fullName>
    </recommendedName>
</protein>
<name>A0ABZ1TP60_STRVG</name>
<accession>A0ABZ1TP60</accession>
<keyword evidence="4" id="KW-1185">Reference proteome</keyword>
<evidence type="ECO:0000313" key="4">
    <source>
        <dbReference type="Proteomes" id="UP001432039"/>
    </source>
</evidence>
<evidence type="ECO:0008006" key="5">
    <source>
        <dbReference type="Google" id="ProtNLM"/>
    </source>
</evidence>